<feature type="transmembrane region" description="Helical" evidence="6">
    <location>
        <begin position="603"/>
        <end position="627"/>
    </location>
</feature>
<feature type="transmembrane region" description="Helical" evidence="6">
    <location>
        <begin position="485"/>
        <end position="507"/>
    </location>
</feature>
<keyword evidence="5" id="KW-0297">G-protein coupled receptor</keyword>
<dbReference type="SUPFAM" id="SSF81321">
    <property type="entry name" value="Family A G protein-coupled receptor-like"/>
    <property type="match status" value="1"/>
</dbReference>
<feature type="transmembrane region" description="Helical" evidence="6">
    <location>
        <begin position="310"/>
        <end position="331"/>
    </location>
</feature>
<evidence type="ECO:0000256" key="4">
    <source>
        <dbReference type="ARBA" id="ARBA00023136"/>
    </source>
</evidence>
<dbReference type="PANTHER" id="PTHR46641">
    <property type="entry name" value="FMRFAMIDE RECEPTOR-RELATED"/>
    <property type="match status" value="1"/>
</dbReference>
<feature type="transmembrane region" description="Helical" evidence="6">
    <location>
        <begin position="352"/>
        <end position="370"/>
    </location>
</feature>
<organism evidence="8 9">
    <name type="scientific">Owenia fusiformis</name>
    <name type="common">Polychaete worm</name>
    <dbReference type="NCBI Taxonomy" id="6347"/>
    <lineage>
        <taxon>Eukaryota</taxon>
        <taxon>Metazoa</taxon>
        <taxon>Spiralia</taxon>
        <taxon>Lophotrochozoa</taxon>
        <taxon>Annelida</taxon>
        <taxon>Polychaeta</taxon>
        <taxon>Sedentaria</taxon>
        <taxon>Canalipalpata</taxon>
        <taxon>Sabellida</taxon>
        <taxon>Oweniida</taxon>
        <taxon>Oweniidae</taxon>
        <taxon>Owenia</taxon>
    </lineage>
</organism>
<evidence type="ECO:0000313" key="8">
    <source>
        <dbReference type="EMBL" id="CAH1789641.1"/>
    </source>
</evidence>
<proteinExistence type="inferred from homology"/>
<protein>
    <recommendedName>
        <fullName evidence="7">G-protein coupled receptors family 1 profile domain-containing protein</fullName>
    </recommendedName>
</protein>
<keyword evidence="5" id="KW-0807">Transducer</keyword>
<name>A0A8S4P8S7_OWEFU</name>
<keyword evidence="2 5" id="KW-0812">Transmembrane</keyword>
<dbReference type="EMBL" id="CAIIXF020000007">
    <property type="protein sequence ID" value="CAH1789641.1"/>
    <property type="molecule type" value="Genomic_DNA"/>
</dbReference>
<dbReference type="PROSITE" id="PS50262">
    <property type="entry name" value="G_PROTEIN_RECEP_F1_2"/>
    <property type="match status" value="1"/>
</dbReference>
<comment type="caution">
    <text evidence="8">The sequence shown here is derived from an EMBL/GenBank/DDBJ whole genome shotgun (WGS) entry which is preliminary data.</text>
</comment>
<gene>
    <name evidence="8" type="ORF">OFUS_LOCUS14965</name>
</gene>
<keyword evidence="3 6" id="KW-1133">Transmembrane helix</keyword>
<comment type="similarity">
    <text evidence="5">Belongs to the G-protein coupled receptor 1 family.</text>
</comment>
<dbReference type="InterPro" id="IPR000276">
    <property type="entry name" value="GPCR_Rhodpsn"/>
</dbReference>
<keyword evidence="9" id="KW-1185">Reference proteome</keyword>
<evidence type="ECO:0000256" key="6">
    <source>
        <dbReference type="SAM" id="Phobius"/>
    </source>
</evidence>
<reference evidence="8" key="1">
    <citation type="submission" date="2022-03" db="EMBL/GenBank/DDBJ databases">
        <authorList>
            <person name="Martin C."/>
        </authorList>
    </citation>
    <scope>NUCLEOTIDE SEQUENCE</scope>
</reference>
<dbReference type="OrthoDB" id="5864054at2759"/>
<comment type="subcellular location">
    <subcellularLocation>
        <location evidence="1">Membrane</location>
    </subcellularLocation>
</comment>
<evidence type="ECO:0000313" key="9">
    <source>
        <dbReference type="Proteomes" id="UP000749559"/>
    </source>
</evidence>
<dbReference type="Gene3D" id="1.20.1070.10">
    <property type="entry name" value="Rhodopsin 7-helix transmembrane proteins"/>
    <property type="match status" value="1"/>
</dbReference>
<dbReference type="Proteomes" id="UP000749559">
    <property type="component" value="Unassembled WGS sequence"/>
</dbReference>
<dbReference type="Pfam" id="PF00001">
    <property type="entry name" value="7tm_1"/>
    <property type="match status" value="1"/>
</dbReference>
<feature type="transmembrane region" description="Helical" evidence="6">
    <location>
        <begin position="542"/>
        <end position="570"/>
    </location>
</feature>
<feature type="transmembrane region" description="Helical" evidence="6">
    <location>
        <begin position="390"/>
        <end position="412"/>
    </location>
</feature>
<keyword evidence="4 6" id="KW-0472">Membrane</keyword>
<dbReference type="GO" id="GO:0016020">
    <property type="term" value="C:membrane"/>
    <property type="evidence" value="ECO:0007669"/>
    <property type="project" value="UniProtKB-SubCell"/>
</dbReference>
<dbReference type="InterPro" id="IPR017452">
    <property type="entry name" value="GPCR_Rhodpsn_7TM"/>
</dbReference>
<evidence type="ECO:0000256" key="1">
    <source>
        <dbReference type="ARBA" id="ARBA00004370"/>
    </source>
</evidence>
<sequence>TEYMVTYNRSTTEYMVTYNRSTTEYTVTQSSTVRSSKGGGVMKKRRFPYPRIKFPLRGFSNLNTCIKLNRLTAHCWWPYRVWPFKSTPLKKCIGIGSHSVACDVTANNSNGVTTVKTVIVAPQVMFKPFKNTTCTYLNNATVHCTKRKKSKYKTSLNIPSYWPFDFPRPHSCKLLNNYTLTCHAPITTYFNNWPFPFPVPTFCMDLNHETKFCPIHLNSTVKTVLLDWEFPFPYSLPCILMNNNTYYCKGMSRGKLTIVSFKWPFSFQASLCTLQNLHKHYFCCPPFNKNLNMFNLLPKKGTEVTFVIEFWVSLFVCIIGLMGSILSFMVLKMRKNNSSVVYLKALAINDGLSCIWYLIFDAYLIVYNYSSWITNRESNSIHQIPQVASTWLFPIRSSLIAISIWLVVFLSCDRYQIVASPLKAKRCCTVRNAMIKTLVIVVTCFLCHIPQLFSGRAVPSVNSCTNDMWIKHEFTDMGNSDAFQIGYMIVFQGLMRGFIPFVIVAIMNGRIIMKVRQATKRRLDLSNTDPDRKSTDDKLMRLLVAIAILFLILILPWLGYITYSAIFIIFKNDGRLFTIFPFLKQGRIPITITNVPAVTNSSYYLAATAMLCIRLNGALNFFVYILVSSEFQMNFKKLVSCSKGTMRHHQNRFEMTATTSVRRFHKTASKFKKPVSLASRNDIVTTKV</sequence>
<dbReference type="CDD" id="cd14978">
    <property type="entry name" value="7tmA_FMRFamide_R-like"/>
    <property type="match status" value="1"/>
</dbReference>
<dbReference type="PANTHER" id="PTHR46641:SF2">
    <property type="entry name" value="FMRFAMIDE RECEPTOR"/>
    <property type="match status" value="1"/>
</dbReference>
<evidence type="ECO:0000259" key="7">
    <source>
        <dbReference type="PROSITE" id="PS50262"/>
    </source>
</evidence>
<keyword evidence="5" id="KW-0675">Receptor</keyword>
<dbReference type="PROSITE" id="PS00237">
    <property type="entry name" value="G_PROTEIN_RECEP_F1_1"/>
    <property type="match status" value="1"/>
</dbReference>
<dbReference type="AlphaFoldDB" id="A0A8S4P8S7"/>
<accession>A0A8S4P8S7</accession>
<dbReference type="PRINTS" id="PR00237">
    <property type="entry name" value="GPCRRHODOPSN"/>
</dbReference>
<dbReference type="GO" id="GO:0004930">
    <property type="term" value="F:G protein-coupled receptor activity"/>
    <property type="evidence" value="ECO:0007669"/>
    <property type="project" value="UniProtKB-KW"/>
</dbReference>
<evidence type="ECO:0000256" key="5">
    <source>
        <dbReference type="RuleBase" id="RU000688"/>
    </source>
</evidence>
<evidence type="ECO:0000256" key="2">
    <source>
        <dbReference type="ARBA" id="ARBA00022692"/>
    </source>
</evidence>
<feature type="domain" description="G-protein coupled receptors family 1 profile" evidence="7">
    <location>
        <begin position="320"/>
        <end position="624"/>
    </location>
</feature>
<feature type="transmembrane region" description="Helical" evidence="6">
    <location>
        <begin position="433"/>
        <end position="453"/>
    </location>
</feature>
<dbReference type="InterPro" id="IPR052954">
    <property type="entry name" value="GPCR-Ligand_Int"/>
</dbReference>
<evidence type="ECO:0000256" key="3">
    <source>
        <dbReference type="ARBA" id="ARBA00022989"/>
    </source>
</evidence>
<feature type="non-terminal residue" evidence="8">
    <location>
        <position position="1"/>
    </location>
</feature>